<keyword evidence="3" id="KW-1185">Reference proteome</keyword>
<dbReference type="Pfam" id="PF01144">
    <property type="entry name" value="CoA_trans"/>
    <property type="match status" value="1"/>
</dbReference>
<evidence type="ECO:0000313" key="2">
    <source>
        <dbReference type="EMBL" id="OZM72141.1"/>
    </source>
</evidence>
<dbReference type="InterPro" id="IPR037171">
    <property type="entry name" value="NagB/RpiA_transferase-like"/>
</dbReference>
<comment type="similarity">
    <text evidence="1">Belongs to the 3-oxoacid CoA-transferase subunit B family.</text>
</comment>
<reference evidence="2 3" key="1">
    <citation type="submission" date="2017-07" db="EMBL/GenBank/DDBJ databases">
        <title>Amycolatopsis antarcticus sp. nov., isolated from the surface of an Antarcticus brown macroalga.</title>
        <authorList>
            <person name="Wang J."/>
            <person name="Leiva S."/>
            <person name="Huang J."/>
            <person name="Huang Y."/>
        </authorList>
    </citation>
    <scope>NUCLEOTIDE SEQUENCE [LARGE SCALE GENOMIC DNA]</scope>
    <source>
        <strain evidence="2 3">AU-G6</strain>
    </source>
</reference>
<name>A0A263D1B6_9PSEU</name>
<protein>
    <submittedName>
        <fullName evidence="2">3-oxoadipate--succinyl-CoA transferase subunit B</fullName>
    </submittedName>
</protein>
<dbReference type="EMBL" id="NKYE01000009">
    <property type="protein sequence ID" value="OZM72141.1"/>
    <property type="molecule type" value="Genomic_DNA"/>
</dbReference>
<dbReference type="AlphaFoldDB" id="A0A263D1B6"/>
<dbReference type="SMART" id="SM00882">
    <property type="entry name" value="CoA_trans"/>
    <property type="match status" value="1"/>
</dbReference>
<dbReference type="Gene3D" id="3.40.1080.10">
    <property type="entry name" value="Glutaconate Coenzyme A-transferase"/>
    <property type="match status" value="1"/>
</dbReference>
<dbReference type="InterPro" id="IPR004165">
    <property type="entry name" value="CoA_trans_fam_I"/>
</dbReference>
<evidence type="ECO:0000256" key="1">
    <source>
        <dbReference type="ARBA" id="ARBA00007047"/>
    </source>
</evidence>
<comment type="caution">
    <text evidence="2">The sequence shown here is derived from an EMBL/GenBank/DDBJ whole genome shotgun (WGS) entry which is preliminary data.</text>
</comment>
<keyword evidence="2" id="KW-0808">Transferase</keyword>
<dbReference type="RefSeq" id="WP_094863713.1">
    <property type="nucleotide sequence ID" value="NZ_NKYE01000009.1"/>
</dbReference>
<dbReference type="PANTHER" id="PTHR43293">
    <property type="entry name" value="ACETATE COA-TRANSFERASE YDIF"/>
    <property type="match status" value="1"/>
</dbReference>
<sequence length="250" mass="26592">MNDYRPDEMMVVAAARLLDDHSSCYLGIGPATEAAMLAQRTHAPNLRLFYESGCIDAAPTTIPGSIGDPSLLATADVVVSVPFMLNYLVSAGRIDVGAIGAAQIDKFGNINSSIIGGGYRRTTVRLAGPASHPEVGYACGRVHVLMRHSPRSFVEKVDFVTCFGYGSGRGERERWGMTGGGPTAVVTDLGLLRPDLATAELTLAAVHPGVEVDDVVAATGWDLRVRPDVGVFAAPTEAELTILRRLRRET</sequence>
<proteinExistence type="inferred from homology"/>
<dbReference type="OrthoDB" id="9813111at2"/>
<evidence type="ECO:0000313" key="3">
    <source>
        <dbReference type="Proteomes" id="UP000242444"/>
    </source>
</evidence>
<organism evidence="2 3">
    <name type="scientific">Amycolatopsis antarctica</name>
    <dbReference type="NCBI Taxonomy" id="1854586"/>
    <lineage>
        <taxon>Bacteria</taxon>
        <taxon>Bacillati</taxon>
        <taxon>Actinomycetota</taxon>
        <taxon>Actinomycetes</taxon>
        <taxon>Pseudonocardiales</taxon>
        <taxon>Pseudonocardiaceae</taxon>
        <taxon>Amycolatopsis</taxon>
    </lineage>
</organism>
<dbReference type="PANTHER" id="PTHR43293:SF3">
    <property type="entry name" value="CHOLESTEROL RING-CLEAVING HYDROLASE IPDB SUBUNIT"/>
    <property type="match status" value="1"/>
</dbReference>
<dbReference type="Proteomes" id="UP000242444">
    <property type="component" value="Unassembled WGS sequence"/>
</dbReference>
<accession>A0A263D1B6</accession>
<dbReference type="InParanoid" id="A0A263D1B6"/>
<dbReference type="SUPFAM" id="SSF100950">
    <property type="entry name" value="NagB/RpiA/CoA transferase-like"/>
    <property type="match status" value="1"/>
</dbReference>
<dbReference type="GO" id="GO:0008410">
    <property type="term" value="F:CoA-transferase activity"/>
    <property type="evidence" value="ECO:0007669"/>
    <property type="project" value="InterPro"/>
</dbReference>
<gene>
    <name evidence="2" type="ORF">CFN78_16525</name>
</gene>